<comment type="caution">
    <text evidence="2">The sequence shown here is derived from an EMBL/GenBank/DDBJ whole genome shotgun (WGS) entry which is preliminary data.</text>
</comment>
<accession>A0ABX1NK09</accession>
<gene>
    <name evidence="2" type="ORF">GPA27_18690</name>
</gene>
<dbReference type="SUPFAM" id="SSF47413">
    <property type="entry name" value="lambda repressor-like DNA-binding domains"/>
    <property type="match status" value="1"/>
</dbReference>
<dbReference type="InterPro" id="IPR001387">
    <property type="entry name" value="Cro/C1-type_HTH"/>
</dbReference>
<evidence type="ECO:0000259" key="1">
    <source>
        <dbReference type="PROSITE" id="PS50943"/>
    </source>
</evidence>
<sequence>MYRLATPQQAGQILTSRRKSLGLSQAATATGLGISQNRLSELEAHPERLTLDRLISLASLLGLELVLQEKPPSTDTSEW</sequence>
<protein>
    <submittedName>
        <fullName evidence="2">Helix-turn-helix domain-containing protein</fullName>
    </submittedName>
</protein>
<dbReference type="Gene3D" id="1.10.260.40">
    <property type="entry name" value="lambda repressor-like DNA-binding domains"/>
    <property type="match status" value="1"/>
</dbReference>
<dbReference type="InterPro" id="IPR010982">
    <property type="entry name" value="Lambda_DNA-bd_dom_sf"/>
</dbReference>
<dbReference type="Proteomes" id="UP000634522">
    <property type="component" value="Unassembled WGS sequence"/>
</dbReference>
<evidence type="ECO:0000313" key="3">
    <source>
        <dbReference type="Proteomes" id="UP000634522"/>
    </source>
</evidence>
<dbReference type="PROSITE" id="PS50943">
    <property type="entry name" value="HTH_CROC1"/>
    <property type="match status" value="1"/>
</dbReference>
<organism evidence="2 3">
    <name type="scientific">Aromatoleum toluolicum</name>
    <dbReference type="NCBI Taxonomy" id="90060"/>
    <lineage>
        <taxon>Bacteria</taxon>
        <taxon>Pseudomonadati</taxon>
        <taxon>Pseudomonadota</taxon>
        <taxon>Betaproteobacteria</taxon>
        <taxon>Rhodocyclales</taxon>
        <taxon>Rhodocyclaceae</taxon>
        <taxon>Aromatoleum</taxon>
    </lineage>
</organism>
<feature type="domain" description="HTH cro/C1-type" evidence="1">
    <location>
        <begin position="14"/>
        <end position="68"/>
    </location>
</feature>
<reference evidence="2 3" key="1">
    <citation type="submission" date="2019-12" db="EMBL/GenBank/DDBJ databases">
        <title>Comparative genomics gives insights into the taxonomy of the Azoarcus-Aromatoleum group and reveals separate origins of nif in the plant-associated Azoarcus and non-plant-associated Aromatoleum sub-groups.</title>
        <authorList>
            <person name="Lafos M."/>
            <person name="Maluk M."/>
            <person name="Batista M."/>
            <person name="Junghare M."/>
            <person name="Carmona M."/>
            <person name="Faoro H."/>
            <person name="Cruz L.M."/>
            <person name="Battistoni F."/>
            <person name="De Souza E."/>
            <person name="Pedrosa F."/>
            <person name="Chen W.-M."/>
            <person name="Poole P.S."/>
            <person name="Dixon R.A."/>
            <person name="James E.K."/>
        </authorList>
    </citation>
    <scope>NUCLEOTIDE SEQUENCE [LARGE SCALE GENOMIC DNA]</scope>
    <source>
        <strain evidence="2 3">T</strain>
    </source>
</reference>
<name>A0ABX1NK09_9RHOO</name>
<dbReference type="Pfam" id="PF01381">
    <property type="entry name" value="HTH_3"/>
    <property type="match status" value="1"/>
</dbReference>
<dbReference type="CDD" id="cd00093">
    <property type="entry name" value="HTH_XRE"/>
    <property type="match status" value="1"/>
</dbReference>
<dbReference type="RefSeq" id="WP_169142014.1">
    <property type="nucleotide sequence ID" value="NZ_WTVS01000044.1"/>
</dbReference>
<proteinExistence type="predicted"/>
<dbReference type="SMART" id="SM00530">
    <property type="entry name" value="HTH_XRE"/>
    <property type="match status" value="1"/>
</dbReference>
<keyword evidence="3" id="KW-1185">Reference proteome</keyword>
<evidence type="ECO:0000313" key="2">
    <source>
        <dbReference type="EMBL" id="NMF99410.1"/>
    </source>
</evidence>
<dbReference type="EMBL" id="WTVS01000044">
    <property type="protein sequence ID" value="NMF99410.1"/>
    <property type="molecule type" value="Genomic_DNA"/>
</dbReference>